<dbReference type="InParanoid" id="G0NV41"/>
<dbReference type="AlphaFoldDB" id="G0NV41"/>
<reference evidence="4" key="1">
    <citation type="submission" date="2011-07" db="EMBL/GenBank/DDBJ databases">
        <authorList>
            <consortium name="Caenorhabditis brenneri Sequencing and Analysis Consortium"/>
            <person name="Wilson R.K."/>
        </authorList>
    </citation>
    <scope>NUCLEOTIDE SEQUENCE [LARGE SCALE GENOMIC DNA]</scope>
    <source>
        <strain evidence="4">PB2801</strain>
    </source>
</reference>
<keyword evidence="1" id="KW-0175">Coiled coil</keyword>
<evidence type="ECO:0000256" key="2">
    <source>
        <dbReference type="SAM" id="MobiDB-lite"/>
    </source>
</evidence>
<feature type="coiled-coil region" evidence="1">
    <location>
        <begin position="82"/>
        <end position="109"/>
    </location>
</feature>
<feature type="region of interest" description="Disordered" evidence="2">
    <location>
        <begin position="168"/>
        <end position="201"/>
    </location>
</feature>
<name>G0NV41_CAEBE</name>
<evidence type="ECO:0000313" key="3">
    <source>
        <dbReference type="EMBL" id="EGT38042.1"/>
    </source>
</evidence>
<keyword evidence="4" id="KW-1185">Reference proteome</keyword>
<evidence type="ECO:0000313" key="4">
    <source>
        <dbReference type="Proteomes" id="UP000008068"/>
    </source>
</evidence>
<proteinExistence type="predicted"/>
<accession>G0NV41</accession>
<organism evidence="4">
    <name type="scientific">Caenorhabditis brenneri</name>
    <name type="common">Nematode worm</name>
    <dbReference type="NCBI Taxonomy" id="135651"/>
    <lineage>
        <taxon>Eukaryota</taxon>
        <taxon>Metazoa</taxon>
        <taxon>Ecdysozoa</taxon>
        <taxon>Nematoda</taxon>
        <taxon>Chromadorea</taxon>
        <taxon>Rhabditida</taxon>
        <taxon>Rhabditina</taxon>
        <taxon>Rhabditomorpha</taxon>
        <taxon>Rhabditoidea</taxon>
        <taxon>Rhabditidae</taxon>
        <taxon>Peloderinae</taxon>
        <taxon>Caenorhabditis</taxon>
    </lineage>
</organism>
<feature type="compositionally biased region" description="Basic and acidic residues" evidence="2">
    <location>
        <begin position="168"/>
        <end position="178"/>
    </location>
</feature>
<protein>
    <submittedName>
        <fullName evidence="3">Uncharacterized protein</fullName>
    </submittedName>
</protein>
<dbReference type="EMBL" id="GL379953">
    <property type="protein sequence ID" value="EGT38042.1"/>
    <property type="molecule type" value="Genomic_DNA"/>
</dbReference>
<dbReference type="Proteomes" id="UP000008068">
    <property type="component" value="Unassembled WGS sequence"/>
</dbReference>
<dbReference type="eggNOG" id="ENOG502S1VC">
    <property type="taxonomic scope" value="Eukaryota"/>
</dbReference>
<dbReference type="HOGENOM" id="CLU_1469478_0_0_1"/>
<gene>
    <name evidence="3" type="ORF">CAEBREN_11297</name>
</gene>
<sequence length="212" mass="25126">MPAERRPRNEPLQEPNLNELFKKELDDALKQVPATKRNDEEMQSVPKLERNDLDDIGWPAAILQWSYYSKYWDSDVEEAAKCKDLNGKIQILEEKVKKTLSEFQTAQAQKEKIELYDENRNCPIQNDKIRDYEYSQFTELPFHWACHQCRTPSDRVLTNWSLMQLIRENNDEARGENNEDKEEDDEDSGEDDEDSDEDDYLNVLRVQMDTPF</sequence>
<evidence type="ECO:0000256" key="1">
    <source>
        <dbReference type="SAM" id="Coils"/>
    </source>
</evidence>
<feature type="compositionally biased region" description="Acidic residues" evidence="2">
    <location>
        <begin position="179"/>
        <end position="200"/>
    </location>
</feature>